<evidence type="ECO:0000313" key="12">
    <source>
        <dbReference type="Proteomes" id="UP000000763"/>
    </source>
</evidence>
<feature type="transmembrane region" description="Helical" evidence="10">
    <location>
        <begin position="334"/>
        <end position="354"/>
    </location>
</feature>
<keyword evidence="10" id="KW-0472">Membrane</keyword>
<evidence type="ECO:0000256" key="10">
    <source>
        <dbReference type="SAM" id="Phobius"/>
    </source>
</evidence>
<evidence type="ECO:0000256" key="6">
    <source>
        <dbReference type="ARBA" id="ARBA00023295"/>
    </source>
</evidence>
<evidence type="ECO:0000256" key="9">
    <source>
        <dbReference type="SAM" id="MobiDB-lite"/>
    </source>
</evidence>
<feature type="transmembrane region" description="Helical" evidence="10">
    <location>
        <begin position="242"/>
        <end position="269"/>
    </location>
</feature>
<dbReference type="InterPro" id="IPR011050">
    <property type="entry name" value="Pectin_lyase_fold/virulence"/>
</dbReference>
<organism evidence="11 12">
    <name type="scientific">Oryza sativa subsp. japonica</name>
    <name type="common">Rice</name>
    <dbReference type="NCBI Taxonomy" id="39947"/>
    <lineage>
        <taxon>Eukaryota</taxon>
        <taxon>Viridiplantae</taxon>
        <taxon>Streptophyta</taxon>
        <taxon>Embryophyta</taxon>
        <taxon>Tracheophyta</taxon>
        <taxon>Spermatophyta</taxon>
        <taxon>Magnoliopsida</taxon>
        <taxon>Liliopsida</taxon>
        <taxon>Poales</taxon>
        <taxon>Poaceae</taxon>
        <taxon>BOP clade</taxon>
        <taxon>Oryzoideae</taxon>
        <taxon>Oryzeae</taxon>
        <taxon>Oryzinae</taxon>
        <taxon>Oryza</taxon>
        <taxon>Oryza sativa</taxon>
    </lineage>
</organism>
<keyword evidence="10" id="KW-0812">Transmembrane</keyword>
<dbReference type="InterPro" id="IPR012334">
    <property type="entry name" value="Pectin_lyas_fold"/>
</dbReference>
<evidence type="ECO:0000256" key="4">
    <source>
        <dbReference type="ARBA" id="ARBA00022525"/>
    </source>
</evidence>
<reference evidence="12" key="1">
    <citation type="journal article" date="2005" name="Nature">
        <title>The map-based sequence of the rice genome.</title>
        <authorList>
            <consortium name="International rice genome sequencing project (IRGSP)"/>
            <person name="Matsumoto T."/>
            <person name="Wu J."/>
            <person name="Kanamori H."/>
            <person name="Katayose Y."/>
            <person name="Fujisawa M."/>
            <person name="Namiki N."/>
            <person name="Mizuno H."/>
            <person name="Yamamoto K."/>
            <person name="Antonio B.A."/>
            <person name="Baba T."/>
            <person name="Sakata K."/>
            <person name="Nagamura Y."/>
            <person name="Aoki H."/>
            <person name="Arikawa K."/>
            <person name="Arita K."/>
            <person name="Bito T."/>
            <person name="Chiden Y."/>
            <person name="Fujitsuka N."/>
            <person name="Fukunaka R."/>
            <person name="Hamada M."/>
            <person name="Harada C."/>
            <person name="Hayashi A."/>
            <person name="Hijishita S."/>
            <person name="Honda M."/>
            <person name="Hosokawa S."/>
            <person name="Ichikawa Y."/>
            <person name="Idonuma A."/>
            <person name="Iijima M."/>
            <person name="Ikeda M."/>
            <person name="Ikeno M."/>
            <person name="Ito K."/>
            <person name="Ito S."/>
            <person name="Ito T."/>
            <person name="Ito Y."/>
            <person name="Ito Y."/>
            <person name="Iwabuchi A."/>
            <person name="Kamiya K."/>
            <person name="Karasawa W."/>
            <person name="Kurita K."/>
            <person name="Katagiri S."/>
            <person name="Kikuta A."/>
            <person name="Kobayashi H."/>
            <person name="Kobayashi N."/>
            <person name="Machita K."/>
            <person name="Maehara T."/>
            <person name="Masukawa M."/>
            <person name="Mizubayashi T."/>
            <person name="Mukai Y."/>
            <person name="Nagasaki H."/>
            <person name="Nagata Y."/>
            <person name="Naito S."/>
            <person name="Nakashima M."/>
            <person name="Nakama Y."/>
            <person name="Nakamichi Y."/>
            <person name="Nakamura M."/>
            <person name="Meguro A."/>
            <person name="Negishi M."/>
            <person name="Ohta I."/>
            <person name="Ohta T."/>
            <person name="Okamoto M."/>
            <person name="Ono N."/>
            <person name="Saji S."/>
            <person name="Sakaguchi M."/>
            <person name="Sakai K."/>
            <person name="Shibata M."/>
            <person name="Shimokawa T."/>
            <person name="Song J."/>
            <person name="Takazaki Y."/>
            <person name="Terasawa K."/>
            <person name="Tsugane M."/>
            <person name="Tsuji K."/>
            <person name="Ueda S."/>
            <person name="Waki K."/>
            <person name="Yamagata H."/>
            <person name="Yamamoto M."/>
            <person name="Yamamoto S."/>
            <person name="Yamane H."/>
            <person name="Yoshiki S."/>
            <person name="Yoshihara R."/>
            <person name="Yukawa K."/>
            <person name="Zhong H."/>
            <person name="Yano M."/>
            <person name="Yuan Q."/>
            <person name="Ouyang S."/>
            <person name="Liu J."/>
            <person name="Jones K.M."/>
            <person name="Gansberger K."/>
            <person name="Moffat K."/>
            <person name="Hill J."/>
            <person name="Bera J."/>
            <person name="Fadrosh D."/>
            <person name="Jin S."/>
            <person name="Johri S."/>
            <person name="Kim M."/>
            <person name="Overton L."/>
            <person name="Reardon M."/>
            <person name="Tsitrin T."/>
            <person name="Vuong H."/>
            <person name="Weaver B."/>
            <person name="Ciecko A."/>
            <person name="Tallon L."/>
            <person name="Jackson J."/>
            <person name="Pai G."/>
            <person name="Aken S.V."/>
            <person name="Utterback T."/>
            <person name="Reidmuller S."/>
            <person name="Feldblyum T."/>
            <person name="Hsiao J."/>
            <person name="Zismann V."/>
            <person name="Iobst S."/>
            <person name="de Vazeille A.R."/>
            <person name="Buell C.R."/>
            <person name="Ying K."/>
            <person name="Li Y."/>
            <person name="Lu T."/>
            <person name="Huang Y."/>
            <person name="Zhao Q."/>
            <person name="Feng Q."/>
            <person name="Zhang L."/>
            <person name="Zhu J."/>
            <person name="Weng Q."/>
            <person name="Mu J."/>
            <person name="Lu Y."/>
            <person name="Fan D."/>
            <person name="Liu Y."/>
            <person name="Guan J."/>
            <person name="Zhang Y."/>
            <person name="Yu S."/>
            <person name="Liu X."/>
            <person name="Zhang Y."/>
            <person name="Hong G."/>
            <person name="Han B."/>
            <person name="Choisne N."/>
            <person name="Demange N."/>
            <person name="Orjeda G."/>
            <person name="Samain S."/>
            <person name="Cattolico L."/>
            <person name="Pelletier E."/>
            <person name="Couloux A."/>
            <person name="Segurens B."/>
            <person name="Wincker P."/>
            <person name="D'Hont A."/>
            <person name="Scarpelli C."/>
            <person name="Weissenbach J."/>
            <person name="Salanoubat M."/>
            <person name="Quetier F."/>
            <person name="Yu Y."/>
            <person name="Kim H.R."/>
            <person name="Rambo T."/>
            <person name="Currie J."/>
            <person name="Collura K."/>
            <person name="Luo M."/>
            <person name="Yang T."/>
            <person name="Ammiraju J.S.S."/>
            <person name="Engler F."/>
            <person name="Soderlund C."/>
            <person name="Wing R.A."/>
            <person name="Palmer L.E."/>
            <person name="de la Bastide M."/>
            <person name="Spiegel L."/>
            <person name="Nascimento L."/>
            <person name="Zutavern T."/>
            <person name="O'Shaughnessy A."/>
            <person name="Dike S."/>
            <person name="Dedhia N."/>
            <person name="Preston R."/>
            <person name="Balija V."/>
            <person name="McCombie W.R."/>
            <person name="Chow T."/>
            <person name="Chen H."/>
            <person name="Chung M."/>
            <person name="Chen C."/>
            <person name="Shaw J."/>
            <person name="Wu H."/>
            <person name="Hsiao K."/>
            <person name="Chao Y."/>
            <person name="Chu M."/>
            <person name="Cheng C."/>
            <person name="Hour A."/>
            <person name="Lee P."/>
            <person name="Lin S."/>
            <person name="Lin Y."/>
            <person name="Liou J."/>
            <person name="Liu S."/>
            <person name="Hsing Y."/>
            <person name="Raghuvanshi S."/>
            <person name="Mohanty A."/>
            <person name="Bharti A.K."/>
            <person name="Gaur A."/>
            <person name="Gupta V."/>
            <person name="Kumar D."/>
            <person name="Ravi V."/>
            <person name="Vij S."/>
            <person name="Kapur A."/>
            <person name="Khurana P."/>
            <person name="Khurana P."/>
            <person name="Khurana J.P."/>
            <person name="Tyagi A.K."/>
            <person name="Gaikwad K."/>
            <person name="Singh A."/>
            <person name="Dalal V."/>
            <person name="Srivastava S."/>
            <person name="Dixit A."/>
            <person name="Pal A.K."/>
            <person name="Ghazi I.A."/>
            <person name="Yadav M."/>
            <person name="Pandit A."/>
            <person name="Bhargava A."/>
            <person name="Sureshbabu K."/>
            <person name="Batra K."/>
            <person name="Sharma T.R."/>
            <person name="Mohapatra T."/>
            <person name="Singh N.K."/>
            <person name="Messing J."/>
            <person name="Nelson A.B."/>
            <person name="Fuks G."/>
            <person name="Kavchok S."/>
            <person name="Keizer G."/>
            <person name="Linton E."/>
            <person name="Llaca V."/>
            <person name="Song R."/>
            <person name="Tanyolac B."/>
            <person name="Young S."/>
            <person name="Ho-Il K."/>
            <person name="Hahn J.H."/>
            <person name="Sangsakoo G."/>
            <person name="Vanavichit A."/>
            <person name="de Mattos Luiz.A.T."/>
            <person name="Zimmer P.D."/>
            <person name="Malone G."/>
            <person name="Dellagostin O."/>
            <person name="de Oliveira A.C."/>
            <person name="Bevan M."/>
            <person name="Bancroft I."/>
            <person name="Minx P."/>
            <person name="Cordum H."/>
            <person name="Wilson R."/>
            <person name="Cheng Z."/>
            <person name="Jin W."/>
            <person name="Jiang J."/>
            <person name="Leong S.A."/>
            <person name="Iwama H."/>
            <person name="Gojobori T."/>
            <person name="Itoh T."/>
            <person name="Niimura Y."/>
            <person name="Fujii Y."/>
            <person name="Habara T."/>
            <person name="Sakai H."/>
            <person name="Sato Y."/>
            <person name="Wilson G."/>
            <person name="Kumar K."/>
            <person name="McCouch S."/>
            <person name="Juretic N."/>
            <person name="Hoen D."/>
            <person name="Wright S."/>
            <person name="Bruskiewich R."/>
            <person name="Bureau T."/>
            <person name="Miyao A."/>
            <person name="Hirochika H."/>
            <person name="Nishikawa T."/>
            <person name="Kadowaki K."/>
            <person name="Sugiura M."/>
            <person name="Burr B."/>
            <person name="Sasaki T."/>
        </authorList>
    </citation>
    <scope>NUCLEOTIDE SEQUENCE [LARGE SCALE GENOMIC DNA]</scope>
    <source>
        <strain evidence="12">cv. Nipponbare</strain>
    </source>
</reference>
<dbReference type="GO" id="GO:0071555">
    <property type="term" value="P:cell wall organization"/>
    <property type="evidence" value="ECO:0007669"/>
    <property type="project" value="UniProtKB-KW"/>
</dbReference>
<dbReference type="GO" id="GO:0004650">
    <property type="term" value="F:polygalacturonase activity"/>
    <property type="evidence" value="ECO:0007669"/>
    <property type="project" value="InterPro"/>
</dbReference>
<evidence type="ECO:0000256" key="3">
    <source>
        <dbReference type="ARBA" id="ARBA00022512"/>
    </source>
</evidence>
<keyword evidence="6 8" id="KW-0326">Glycosidase</keyword>
<reference evidence="12" key="2">
    <citation type="journal article" date="2008" name="Nucleic Acids Res.">
        <title>The rice annotation project database (RAP-DB): 2008 update.</title>
        <authorList>
            <consortium name="The rice annotation project (RAP)"/>
        </authorList>
    </citation>
    <scope>GENOME REANNOTATION</scope>
    <source>
        <strain evidence="12">cv. Nipponbare</strain>
    </source>
</reference>
<dbReference type="PANTHER" id="PTHR31375">
    <property type="match status" value="1"/>
</dbReference>
<dbReference type="GO" id="GO:0005975">
    <property type="term" value="P:carbohydrate metabolic process"/>
    <property type="evidence" value="ECO:0007669"/>
    <property type="project" value="InterPro"/>
</dbReference>
<keyword evidence="3" id="KW-0134">Cell wall</keyword>
<keyword evidence="5 8" id="KW-0378">Hydrolase</keyword>
<protein>
    <submittedName>
        <fullName evidence="11">Uncharacterized protein</fullName>
    </submittedName>
</protein>
<dbReference type="SUPFAM" id="SSF51126">
    <property type="entry name" value="Pectin lyase-like"/>
    <property type="match status" value="1"/>
</dbReference>
<dbReference type="InterPro" id="IPR000743">
    <property type="entry name" value="Glyco_hydro_28"/>
</dbReference>
<dbReference type="Proteomes" id="UP000000763">
    <property type="component" value="Chromosome 5"/>
</dbReference>
<evidence type="ECO:0000313" key="11">
    <source>
        <dbReference type="EMBL" id="AAT93846.1"/>
    </source>
</evidence>
<keyword evidence="10" id="KW-1133">Transmembrane helix</keyword>
<dbReference type="EMBL" id="AC145477">
    <property type="protein sequence ID" value="AAT93846.1"/>
    <property type="molecule type" value="Genomic_DNA"/>
</dbReference>
<feature type="transmembrane region" description="Helical" evidence="10">
    <location>
        <begin position="212"/>
        <end position="230"/>
    </location>
</feature>
<dbReference type="Pfam" id="PF00295">
    <property type="entry name" value="Glyco_hydro_28"/>
    <property type="match status" value="1"/>
</dbReference>
<evidence type="ECO:0000256" key="2">
    <source>
        <dbReference type="ARBA" id="ARBA00008834"/>
    </source>
</evidence>
<evidence type="ECO:0000256" key="5">
    <source>
        <dbReference type="ARBA" id="ARBA00022801"/>
    </source>
</evidence>
<feature type="region of interest" description="Disordered" evidence="9">
    <location>
        <begin position="158"/>
        <end position="177"/>
    </location>
</feature>
<gene>
    <name evidence="11" type="primary">B1402B06.13</name>
</gene>
<proteinExistence type="inferred from homology"/>
<accession>Q6ASZ6</accession>
<comment type="similarity">
    <text evidence="2 8">Belongs to the glycosyl hydrolase 28 family.</text>
</comment>
<dbReference type="AlphaFoldDB" id="Q6ASZ6"/>
<evidence type="ECO:0000256" key="7">
    <source>
        <dbReference type="ARBA" id="ARBA00023316"/>
    </source>
</evidence>
<comment type="subcellular location">
    <subcellularLocation>
        <location evidence="1">Secreted</location>
        <location evidence="1">Cell wall</location>
    </subcellularLocation>
</comment>
<evidence type="ECO:0000256" key="8">
    <source>
        <dbReference type="RuleBase" id="RU361169"/>
    </source>
</evidence>
<sequence length="371" mass="40952">MRKLISPFNLSHLAQYFPAVTSRFCLSVQKSPDEWPDGGGGGGNWLHFVGVSDLTLSGGDVIDGHGHRIWTKKMENLQALHFEDCQGISVMGNTLKNSHESHLKFTRCSHDKANYMRITSPEDSPDTTGVHVAISPISNLFAFRTKISFPFRRTNSTSLQQVTGGGGSSSSRPTTAARATNAAAEFTDQRWRRGHRRRRCVVSCIGFRRCDVVPELVLLVDVLFIAAAAARRRGGRHQLVDGLCGLLLSCSAALVIVVVVVGVVAVVVVGQLEQQGQRSYDQQRTSTRLQIIKANKRLDLDFLAAVRFNFWCWAKSYGARVFGADNCEGRQSSIGAAAGHLLLLFADHMLLLFARERWKREKRGDGGRGWS</sequence>
<evidence type="ECO:0000256" key="1">
    <source>
        <dbReference type="ARBA" id="ARBA00004191"/>
    </source>
</evidence>
<name>Q6ASZ6_ORYSJ</name>
<keyword evidence="7" id="KW-0961">Cell wall biogenesis/degradation</keyword>
<dbReference type="Gene3D" id="2.160.20.10">
    <property type="entry name" value="Single-stranded right-handed beta-helix, Pectin lyase-like"/>
    <property type="match status" value="1"/>
</dbReference>
<keyword evidence="4" id="KW-0964">Secreted</keyword>